<evidence type="ECO:0000256" key="1">
    <source>
        <dbReference type="ARBA" id="ARBA00022801"/>
    </source>
</evidence>
<evidence type="ECO:0000259" key="3">
    <source>
        <dbReference type="Pfam" id="PF14363"/>
    </source>
</evidence>
<dbReference type="Proteomes" id="UP001415857">
    <property type="component" value="Unassembled WGS sequence"/>
</dbReference>
<dbReference type="AlphaFoldDB" id="A0AAP0WV64"/>
<feature type="compositionally biased region" description="Basic and acidic residues" evidence="2">
    <location>
        <begin position="131"/>
        <end position="157"/>
    </location>
</feature>
<dbReference type="PANTHER" id="PTHR23070">
    <property type="entry name" value="BCS1 AAA-TYPE ATPASE"/>
    <property type="match status" value="1"/>
</dbReference>
<evidence type="ECO:0000313" key="4">
    <source>
        <dbReference type="EMBL" id="KAK9277705.1"/>
    </source>
</evidence>
<dbReference type="GO" id="GO:0016787">
    <property type="term" value="F:hydrolase activity"/>
    <property type="evidence" value="ECO:0007669"/>
    <property type="project" value="UniProtKB-KW"/>
</dbReference>
<keyword evidence="5" id="KW-1185">Reference proteome</keyword>
<evidence type="ECO:0000256" key="2">
    <source>
        <dbReference type="SAM" id="MobiDB-lite"/>
    </source>
</evidence>
<comment type="caution">
    <text evidence="4">The sequence shown here is derived from an EMBL/GenBank/DDBJ whole genome shotgun (WGS) entry which is preliminary data.</text>
</comment>
<dbReference type="InterPro" id="IPR050747">
    <property type="entry name" value="Mitochondrial_chaperone_BCS1"/>
</dbReference>
<feature type="domain" description="AAA-type ATPase N-terminal" evidence="3">
    <location>
        <begin position="5"/>
        <end position="73"/>
    </location>
</feature>
<evidence type="ECO:0000313" key="5">
    <source>
        <dbReference type="Proteomes" id="UP001415857"/>
    </source>
</evidence>
<dbReference type="Pfam" id="PF14363">
    <property type="entry name" value="AAA_assoc"/>
    <property type="match status" value="1"/>
</dbReference>
<dbReference type="EMBL" id="JBBPBK010000010">
    <property type="protein sequence ID" value="KAK9277705.1"/>
    <property type="molecule type" value="Genomic_DNA"/>
</dbReference>
<keyword evidence="1" id="KW-0378">Hydrolase</keyword>
<organism evidence="4 5">
    <name type="scientific">Liquidambar formosana</name>
    <name type="common">Formosan gum</name>
    <dbReference type="NCBI Taxonomy" id="63359"/>
    <lineage>
        <taxon>Eukaryota</taxon>
        <taxon>Viridiplantae</taxon>
        <taxon>Streptophyta</taxon>
        <taxon>Embryophyta</taxon>
        <taxon>Tracheophyta</taxon>
        <taxon>Spermatophyta</taxon>
        <taxon>Magnoliopsida</taxon>
        <taxon>eudicotyledons</taxon>
        <taxon>Gunneridae</taxon>
        <taxon>Pentapetalae</taxon>
        <taxon>Saxifragales</taxon>
        <taxon>Altingiaceae</taxon>
        <taxon>Liquidambar</taxon>
    </lineage>
</organism>
<sequence length="192" mass="22421">MTSVDVKMEFDHSEYCINQMYKASEIYLRTKITPSVERLKVSKAKGEENLAVTVDKGEKIIDIFEGVQLKWEKFCSEKKQTYEGDTFEQKSIELSFPKEHMEKEERPMKEKKAKKLLKVRRNLGIRRSQKCEKSKKLLEMGRRGRQEEEKGPRERESPSVTNYDVDSTTWVDLRRAPLLSAMEVANLGHGPF</sequence>
<gene>
    <name evidence="4" type="ORF">L1049_007252</name>
</gene>
<proteinExistence type="predicted"/>
<reference evidence="4 5" key="1">
    <citation type="journal article" date="2024" name="Plant J.">
        <title>Genome sequences and population genomics reveal climatic adaptation and genomic divergence between two closely related sweetgum species.</title>
        <authorList>
            <person name="Xu W.Q."/>
            <person name="Ren C.Q."/>
            <person name="Zhang X.Y."/>
            <person name="Comes H.P."/>
            <person name="Liu X.H."/>
            <person name="Li Y.G."/>
            <person name="Kettle C.J."/>
            <person name="Jalonen R."/>
            <person name="Gaisberger H."/>
            <person name="Ma Y.Z."/>
            <person name="Qiu Y.X."/>
        </authorList>
    </citation>
    <scope>NUCLEOTIDE SEQUENCE [LARGE SCALE GENOMIC DNA]</scope>
    <source>
        <strain evidence="4">Hangzhou</strain>
    </source>
</reference>
<protein>
    <recommendedName>
        <fullName evidence="3">AAA-type ATPase N-terminal domain-containing protein</fullName>
    </recommendedName>
</protein>
<dbReference type="InterPro" id="IPR025753">
    <property type="entry name" value="AAA_N_dom"/>
</dbReference>
<name>A0AAP0WV64_LIQFO</name>
<accession>A0AAP0WV64</accession>
<feature type="region of interest" description="Disordered" evidence="2">
    <location>
        <begin position="131"/>
        <end position="162"/>
    </location>
</feature>